<comment type="subcellular location">
    <subcellularLocation>
        <location evidence="2">Peroxisome</location>
    </subcellularLocation>
</comment>
<dbReference type="GO" id="GO:0055088">
    <property type="term" value="P:lipid homeostasis"/>
    <property type="evidence" value="ECO:0007669"/>
    <property type="project" value="TreeGrafter"/>
</dbReference>
<dbReference type="InterPro" id="IPR012258">
    <property type="entry name" value="Acyl-CoA_oxidase"/>
</dbReference>
<dbReference type="Proteomes" id="UP000028870">
    <property type="component" value="Unassembled WGS sequence"/>
</dbReference>
<dbReference type="EC" id="1.3.3.6" evidence="4"/>
<dbReference type="Pfam" id="PF22924">
    <property type="entry name" value="ACOX_C_alpha1"/>
    <property type="match status" value="1"/>
</dbReference>
<dbReference type="SUPFAM" id="SSF56645">
    <property type="entry name" value="Acyl-CoA dehydrogenase NM domain-like"/>
    <property type="match status" value="1"/>
</dbReference>
<protein>
    <recommendedName>
        <fullName evidence="4">acyl-CoA oxidase</fullName>
        <ecNumber evidence="4">1.3.3.6</ecNumber>
    </recommendedName>
</protein>
<feature type="domain" description="Acyl-CoA oxidase C-terminal" evidence="12">
    <location>
        <begin position="503"/>
        <end position="633"/>
    </location>
</feature>
<feature type="domain" description="Acyl-CoA oxidase/dehydrogenase middle" evidence="13">
    <location>
        <begin position="140"/>
        <end position="249"/>
    </location>
</feature>
<dbReference type="AlphaFoldDB" id="W9ASV3"/>
<evidence type="ECO:0000256" key="1">
    <source>
        <dbReference type="ARBA" id="ARBA00001974"/>
    </source>
</evidence>
<evidence type="ECO:0000259" key="13">
    <source>
        <dbReference type="Pfam" id="PF02770"/>
    </source>
</evidence>
<evidence type="ECO:0000256" key="10">
    <source>
        <dbReference type="ARBA" id="ARBA00023140"/>
    </source>
</evidence>
<keyword evidence="6" id="KW-0274">FAD</keyword>
<proteinExistence type="inferred from homology"/>
<gene>
    <name evidence="15" type="ORF">BN977_00451</name>
</gene>
<dbReference type="PANTHER" id="PTHR10909:SF352">
    <property type="entry name" value="ACYL-COENZYME A OXIDASE-LIKE PROTEIN"/>
    <property type="match status" value="1"/>
</dbReference>
<dbReference type="InterPro" id="IPR046373">
    <property type="entry name" value="Acyl-CoA_Oxase/DH_mid-dom_sf"/>
</dbReference>
<dbReference type="FunFam" id="1.20.140.10:FF:000010">
    <property type="entry name" value="Acyl-coenzyme A oxidase"/>
    <property type="match status" value="1"/>
</dbReference>
<dbReference type="GO" id="GO:0033540">
    <property type="term" value="P:fatty acid beta-oxidation using acyl-CoA oxidase"/>
    <property type="evidence" value="ECO:0007669"/>
    <property type="project" value="TreeGrafter"/>
</dbReference>
<dbReference type="Gene3D" id="2.40.110.10">
    <property type="entry name" value="Butyryl-CoA Dehydrogenase, subunit A, domain 2"/>
    <property type="match status" value="1"/>
</dbReference>
<reference evidence="15" key="2">
    <citation type="submission" date="2014-03" db="EMBL/GenBank/DDBJ databases">
        <authorList>
            <person name="Urmite Genomes"/>
        </authorList>
    </citation>
    <scope>NUCLEOTIDE SEQUENCE</scope>
    <source>
        <strain evidence="15">DSM 44829</strain>
    </source>
</reference>
<evidence type="ECO:0000256" key="7">
    <source>
        <dbReference type="ARBA" id="ARBA00022832"/>
    </source>
</evidence>
<keyword evidence="8" id="KW-0560">Oxidoreductase</keyword>
<evidence type="ECO:0000256" key="4">
    <source>
        <dbReference type="ARBA" id="ARBA00012870"/>
    </source>
</evidence>
<comment type="caution">
    <text evidence="15">The sequence shown here is derived from an EMBL/GenBank/DDBJ whole genome shotgun (WGS) entry which is preliminary data.</text>
</comment>
<evidence type="ECO:0000256" key="8">
    <source>
        <dbReference type="ARBA" id="ARBA00023002"/>
    </source>
</evidence>
<dbReference type="SUPFAM" id="SSF47203">
    <property type="entry name" value="Acyl-CoA dehydrogenase C-terminal domain-like"/>
    <property type="match status" value="2"/>
</dbReference>
<dbReference type="FunFam" id="1.20.140.10:FF:000007">
    <property type="entry name" value="Acyl-coenzyme A oxidase"/>
    <property type="match status" value="1"/>
</dbReference>
<dbReference type="InterPro" id="IPR036250">
    <property type="entry name" value="AcylCo_DH-like_C"/>
</dbReference>
<dbReference type="GO" id="GO:0003997">
    <property type="term" value="F:acyl-CoA oxidase activity"/>
    <property type="evidence" value="ECO:0007669"/>
    <property type="project" value="UniProtKB-EC"/>
</dbReference>
<evidence type="ECO:0000256" key="6">
    <source>
        <dbReference type="ARBA" id="ARBA00022827"/>
    </source>
</evidence>
<reference evidence="15" key="1">
    <citation type="submission" date="2014-03" db="EMBL/GenBank/DDBJ databases">
        <title>Draft Genome Sequence of Mycobacterium cosmeticum DSM 44829.</title>
        <authorList>
            <person name="Croce O."/>
            <person name="Robert C."/>
            <person name="Raoult D."/>
            <person name="Drancourt M."/>
        </authorList>
    </citation>
    <scope>NUCLEOTIDE SEQUENCE [LARGE SCALE GENOMIC DNA]</scope>
    <source>
        <strain evidence="15">DSM 44829</strain>
    </source>
</reference>
<feature type="domain" description="Acyl-CoA oxidase C-alpha1" evidence="14">
    <location>
        <begin position="285"/>
        <end position="444"/>
    </location>
</feature>
<dbReference type="GO" id="GO:0071949">
    <property type="term" value="F:FAD binding"/>
    <property type="evidence" value="ECO:0007669"/>
    <property type="project" value="InterPro"/>
</dbReference>
<dbReference type="Pfam" id="PF01756">
    <property type="entry name" value="ACOX"/>
    <property type="match status" value="1"/>
</dbReference>
<evidence type="ECO:0000256" key="11">
    <source>
        <dbReference type="SAM" id="MobiDB-lite"/>
    </source>
</evidence>
<evidence type="ECO:0000256" key="2">
    <source>
        <dbReference type="ARBA" id="ARBA00004275"/>
    </source>
</evidence>
<evidence type="ECO:0000313" key="15">
    <source>
        <dbReference type="EMBL" id="CDO05676.1"/>
    </source>
</evidence>
<dbReference type="InterPro" id="IPR009100">
    <property type="entry name" value="AcylCoA_DH/oxidase_NM_dom_sf"/>
</dbReference>
<keyword evidence="5" id="KW-0285">Flavoprotein</keyword>
<sequence>MGRVDGLSSGMTTTAEHLRNTLDGRWRDVKNTVRTELSNEIFRPHYTPNTVIARTKVGEQLKIMAAAGAAEDGFRKEHGGTGDVGAAVTRIEMLAMSDLSLMVKAGVQWGLFGGAIENLGTERHHKAYVRKIIDLDLLGCFAMTETGHGSDVQALETTATYDPATKEFVIDSPTPTARKDYIGGAAETARVAAVFAQLITQGEGHGVHCFVVPIRDEQGNDLPGVTTSDCHYKGGLPGVDNGRIQFDQVRIPRENLLNKYADVAEDGTYSSPIENAGRRFFTMLGTLIRGRVTVGGSAAAAARVALDIATRYALQRKQFSAPGDEGEVLIMDYLVHQRRLFPLIAKSYALQFAQNELVAKLHELQSSDFPDAEEQRELEARAAGLKAANTWHASRAISEAREACGGAGYLAENRLIALRGDIDVFTTFEGDNHVLTQLVAKELLTAYADDIKGMSPVEWVRFAANFAGERVMKRTAAETIMQTILDTRQDNEEEGSLFNRGTQVQMFEDREQYLLSTVARRLQGKAKEVSAFDAFNAVQDHVLHAATAHIDRIVLEAFVAGIDTCEDPTAREILDLVCDLYALSIIEEDKAWFVEHRFLSTERAKAVTRAINDRCRKLRPHAELLVDGFGIPEKLRYAEMLHPEHIPDADEHQEKDAISSGTVEPT</sequence>
<evidence type="ECO:0000259" key="14">
    <source>
        <dbReference type="Pfam" id="PF22924"/>
    </source>
</evidence>
<dbReference type="InterPro" id="IPR002655">
    <property type="entry name" value="Acyl-CoA_oxidase_C"/>
</dbReference>
<dbReference type="eggNOG" id="COG1960">
    <property type="taxonomic scope" value="Bacteria"/>
</dbReference>
<dbReference type="EMBL" id="CCBB010000001">
    <property type="protein sequence ID" value="CDO05676.1"/>
    <property type="molecule type" value="Genomic_DNA"/>
</dbReference>
<evidence type="ECO:0000256" key="3">
    <source>
        <dbReference type="ARBA" id="ARBA00006288"/>
    </source>
</evidence>
<organism evidence="15 16">
    <name type="scientific">Mycolicibacterium cosmeticum</name>
    <dbReference type="NCBI Taxonomy" id="258533"/>
    <lineage>
        <taxon>Bacteria</taxon>
        <taxon>Bacillati</taxon>
        <taxon>Actinomycetota</taxon>
        <taxon>Actinomycetes</taxon>
        <taxon>Mycobacteriales</taxon>
        <taxon>Mycobacteriaceae</taxon>
        <taxon>Mycolicibacterium</taxon>
    </lineage>
</organism>
<keyword evidence="9" id="KW-0443">Lipid metabolism</keyword>
<feature type="compositionally biased region" description="Basic and acidic residues" evidence="11">
    <location>
        <begin position="645"/>
        <end position="657"/>
    </location>
</feature>
<comment type="similarity">
    <text evidence="3">Belongs to the acyl-CoA oxidase family.</text>
</comment>
<keyword evidence="7" id="KW-0276">Fatty acid metabolism</keyword>
<dbReference type="PANTHER" id="PTHR10909">
    <property type="entry name" value="ELECTRON TRANSPORT OXIDOREDUCTASE"/>
    <property type="match status" value="1"/>
</dbReference>
<dbReference type="PIRSF" id="PIRSF000168">
    <property type="entry name" value="Acyl-CoA_oxidase"/>
    <property type="match status" value="1"/>
</dbReference>
<dbReference type="GO" id="GO:0005504">
    <property type="term" value="F:fatty acid binding"/>
    <property type="evidence" value="ECO:0007669"/>
    <property type="project" value="TreeGrafter"/>
</dbReference>
<dbReference type="FunFam" id="2.40.110.10:FF:000005">
    <property type="entry name" value="Acyl-coenzyme A oxidase"/>
    <property type="match status" value="1"/>
</dbReference>
<evidence type="ECO:0000259" key="12">
    <source>
        <dbReference type="Pfam" id="PF01756"/>
    </source>
</evidence>
<evidence type="ECO:0000256" key="9">
    <source>
        <dbReference type="ARBA" id="ARBA00023098"/>
    </source>
</evidence>
<accession>W9ASV3</accession>
<keyword evidence="16" id="KW-1185">Reference proteome</keyword>
<dbReference type="Gene3D" id="1.20.140.10">
    <property type="entry name" value="Butyryl-CoA Dehydrogenase, subunit A, domain 3"/>
    <property type="match status" value="2"/>
</dbReference>
<dbReference type="STRING" id="258533.BN977_00451"/>
<comment type="cofactor">
    <cofactor evidence="1">
        <name>FAD</name>
        <dbReference type="ChEBI" id="CHEBI:57692"/>
    </cofactor>
</comment>
<dbReference type="InterPro" id="IPR055060">
    <property type="entry name" value="ACOX_C_alpha1"/>
</dbReference>
<dbReference type="InterPro" id="IPR006091">
    <property type="entry name" value="Acyl-CoA_Oxase/DH_mid-dom"/>
</dbReference>
<keyword evidence="10" id="KW-0576">Peroxisome</keyword>
<name>W9ASV3_MYCCO</name>
<evidence type="ECO:0000256" key="5">
    <source>
        <dbReference type="ARBA" id="ARBA00022630"/>
    </source>
</evidence>
<evidence type="ECO:0000313" key="16">
    <source>
        <dbReference type="Proteomes" id="UP000028870"/>
    </source>
</evidence>
<feature type="region of interest" description="Disordered" evidence="11">
    <location>
        <begin position="645"/>
        <end position="666"/>
    </location>
</feature>
<dbReference type="Pfam" id="PF02770">
    <property type="entry name" value="Acyl-CoA_dh_M"/>
    <property type="match status" value="1"/>
</dbReference>